<keyword evidence="1" id="KW-0812">Transmembrane</keyword>
<dbReference type="PANTHER" id="PTHR22916:SF71">
    <property type="entry name" value="GLYCOSYL TRANSFERASE"/>
    <property type="match status" value="1"/>
</dbReference>
<dbReference type="InterPro" id="IPR029044">
    <property type="entry name" value="Nucleotide-diphossugar_trans"/>
</dbReference>
<dbReference type="InterPro" id="IPR001173">
    <property type="entry name" value="Glyco_trans_2-like"/>
</dbReference>
<accession>A0A0S7BQL8</accession>
<dbReference type="OrthoDB" id="9766971at2"/>
<evidence type="ECO:0000313" key="4">
    <source>
        <dbReference type="Proteomes" id="UP000053370"/>
    </source>
</evidence>
<dbReference type="SUPFAM" id="SSF53448">
    <property type="entry name" value="Nucleotide-diphospho-sugar transferases"/>
    <property type="match status" value="1"/>
</dbReference>
<dbReference type="Proteomes" id="UP000053370">
    <property type="component" value="Unassembled WGS sequence"/>
</dbReference>
<sequence>MPTVSVIVPFYNEEKTIELLLDAVYGQTYPASKMEIVLANGNSSDHSVEKILQWQKEHPALQIKIVENPKRIIPSGLNLAIQHASGEFIIRLDAHCIPAENYVELCIDALQADKGSNVGGRWDIQPGSKKGIARAIAKAASSPFGVGDAKYRYSEEASYVDTVPFGAYRKSTLLELGGFDESLLTNEDYDLNVRLRRNGKKIWFDPKIRCTYFARSSLTALAKQYWRYGYWKMRMLRKDPRSLRLRQLIPPLFVFSIPMLLIGQLFFSFFATVISLELIAYIMGLTLIAIRAAGDENDLALFWGMPVAISVMHFCWGSGFLWSLLTLSRKRKS</sequence>
<organism evidence="3">
    <name type="scientific">Flexilinea flocculi</name>
    <dbReference type="NCBI Taxonomy" id="1678840"/>
    <lineage>
        <taxon>Bacteria</taxon>
        <taxon>Bacillati</taxon>
        <taxon>Chloroflexota</taxon>
        <taxon>Anaerolineae</taxon>
        <taxon>Anaerolineales</taxon>
        <taxon>Anaerolineaceae</taxon>
        <taxon>Flexilinea</taxon>
    </lineage>
</organism>
<dbReference type="GO" id="GO:0016740">
    <property type="term" value="F:transferase activity"/>
    <property type="evidence" value="ECO:0007669"/>
    <property type="project" value="UniProtKB-KW"/>
</dbReference>
<dbReference type="CDD" id="cd02525">
    <property type="entry name" value="Succinoglycan_BP_ExoA"/>
    <property type="match status" value="1"/>
</dbReference>
<dbReference type="EMBL" id="DF968181">
    <property type="protein sequence ID" value="GAP40066.1"/>
    <property type="molecule type" value="Genomic_DNA"/>
</dbReference>
<dbReference type="STRING" id="1678840.ATC1_1330"/>
<keyword evidence="1" id="KW-0472">Membrane</keyword>
<evidence type="ECO:0000259" key="2">
    <source>
        <dbReference type="Pfam" id="PF00535"/>
    </source>
</evidence>
<keyword evidence="4" id="KW-1185">Reference proteome</keyword>
<keyword evidence="3" id="KW-0808">Transferase</keyword>
<name>A0A0S7BQL8_9CHLR</name>
<dbReference type="AlphaFoldDB" id="A0A0S7BQL8"/>
<dbReference type="Gene3D" id="3.90.550.10">
    <property type="entry name" value="Spore Coat Polysaccharide Biosynthesis Protein SpsA, Chain A"/>
    <property type="match status" value="1"/>
</dbReference>
<feature type="domain" description="Glycosyltransferase 2-like" evidence="2">
    <location>
        <begin position="5"/>
        <end position="142"/>
    </location>
</feature>
<dbReference type="RefSeq" id="WP_062279050.1">
    <property type="nucleotide sequence ID" value="NZ_DF968181.1"/>
</dbReference>
<proteinExistence type="predicted"/>
<reference evidence="3" key="1">
    <citation type="journal article" date="2015" name="Genome Announc.">
        <title>Draft Genome Sequence of Anaerolineae Strain TC1, a Novel Isolate from a Methanogenic Wastewater Treatment System.</title>
        <authorList>
            <person name="Matsuura N."/>
            <person name="Tourlousse D.M."/>
            <person name="Sun L."/>
            <person name="Toyonaga M."/>
            <person name="Kuroda K."/>
            <person name="Ohashi A."/>
            <person name="Cruz R."/>
            <person name="Yamaguchi T."/>
            <person name="Sekiguchi Y."/>
        </authorList>
    </citation>
    <scope>NUCLEOTIDE SEQUENCE [LARGE SCALE GENOMIC DNA]</scope>
    <source>
        <strain evidence="3">TC1</strain>
    </source>
</reference>
<protein>
    <submittedName>
        <fullName evidence="3">Glycosyltransferase</fullName>
    </submittedName>
</protein>
<gene>
    <name evidence="3" type="ORF">ATC1_1330</name>
</gene>
<evidence type="ECO:0000313" key="3">
    <source>
        <dbReference type="EMBL" id="GAP40066.1"/>
    </source>
</evidence>
<keyword evidence="1" id="KW-1133">Transmembrane helix</keyword>
<feature type="transmembrane region" description="Helical" evidence="1">
    <location>
        <begin position="248"/>
        <end position="271"/>
    </location>
</feature>
<feature type="transmembrane region" description="Helical" evidence="1">
    <location>
        <begin position="278"/>
        <end position="294"/>
    </location>
</feature>
<evidence type="ECO:0000256" key="1">
    <source>
        <dbReference type="SAM" id="Phobius"/>
    </source>
</evidence>
<feature type="transmembrane region" description="Helical" evidence="1">
    <location>
        <begin position="300"/>
        <end position="325"/>
    </location>
</feature>
<dbReference type="PANTHER" id="PTHR22916">
    <property type="entry name" value="GLYCOSYLTRANSFERASE"/>
    <property type="match status" value="1"/>
</dbReference>
<dbReference type="Pfam" id="PF00535">
    <property type="entry name" value="Glycos_transf_2"/>
    <property type="match status" value="1"/>
</dbReference>